<dbReference type="PANTHER" id="PTHR43400:SF7">
    <property type="entry name" value="FAD-DEPENDENT OXIDOREDUCTASE 2 FAD BINDING DOMAIN-CONTAINING PROTEIN"/>
    <property type="match status" value="1"/>
</dbReference>
<dbReference type="Gene3D" id="3.50.50.60">
    <property type="entry name" value="FAD/NAD(P)-binding domain"/>
    <property type="match status" value="1"/>
</dbReference>
<dbReference type="SUPFAM" id="SSF56425">
    <property type="entry name" value="Succinate dehydrogenase/fumarate reductase flavoprotein, catalytic domain"/>
    <property type="match status" value="1"/>
</dbReference>
<dbReference type="NCBIfam" id="NF006130">
    <property type="entry name" value="PRK08274.1"/>
    <property type="match status" value="1"/>
</dbReference>
<dbReference type="PANTHER" id="PTHR43400">
    <property type="entry name" value="FUMARATE REDUCTASE"/>
    <property type="match status" value="1"/>
</dbReference>
<dbReference type="InterPro" id="IPR003953">
    <property type="entry name" value="FAD-dep_OxRdtase_2_FAD-bd"/>
</dbReference>
<protein>
    <submittedName>
        <fullName evidence="6">FAD-dependent tricarballylate dehydrogenase TcuA</fullName>
    </submittedName>
</protein>
<keyword evidence="4" id="KW-0560">Oxidoreductase</keyword>
<name>A0ABV6EW97_9BRAD</name>
<dbReference type="Gene3D" id="3.90.700.10">
    <property type="entry name" value="Succinate dehydrogenase/fumarate reductase flavoprotein, catalytic domain"/>
    <property type="match status" value="1"/>
</dbReference>
<evidence type="ECO:0000259" key="5">
    <source>
        <dbReference type="Pfam" id="PF00890"/>
    </source>
</evidence>
<dbReference type="InterPro" id="IPR027477">
    <property type="entry name" value="Succ_DH/fumarate_Rdtase_cat_sf"/>
</dbReference>
<evidence type="ECO:0000256" key="3">
    <source>
        <dbReference type="ARBA" id="ARBA00022827"/>
    </source>
</evidence>
<evidence type="ECO:0000256" key="4">
    <source>
        <dbReference type="ARBA" id="ARBA00023002"/>
    </source>
</evidence>
<comment type="cofactor">
    <cofactor evidence="1">
        <name>FAD</name>
        <dbReference type="ChEBI" id="CHEBI:57692"/>
    </cofactor>
</comment>
<dbReference type="Proteomes" id="UP001589775">
    <property type="component" value="Unassembled WGS sequence"/>
</dbReference>
<dbReference type="InterPro" id="IPR036188">
    <property type="entry name" value="FAD/NAD-bd_sf"/>
</dbReference>
<dbReference type="SUPFAM" id="SSF51905">
    <property type="entry name" value="FAD/NAD(P)-binding domain"/>
    <property type="match status" value="1"/>
</dbReference>
<keyword evidence="3" id="KW-0274">FAD</keyword>
<feature type="domain" description="FAD-dependent oxidoreductase 2 FAD-binding" evidence="5">
    <location>
        <begin position="2"/>
        <end position="402"/>
    </location>
</feature>
<proteinExistence type="predicted"/>
<dbReference type="NCBIfam" id="TIGR02485">
    <property type="entry name" value="CobZ_N-term"/>
    <property type="match status" value="1"/>
</dbReference>
<dbReference type="InterPro" id="IPR050315">
    <property type="entry name" value="FAD-oxidoreductase_2"/>
</dbReference>
<dbReference type="Pfam" id="PF00890">
    <property type="entry name" value="FAD_binding_2"/>
    <property type="match status" value="1"/>
</dbReference>
<evidence type="ECO:0000256" key="1">
    <source>
        <dbReference type="ARBA" id="ARBA00001974"/>
    </source>
</evidence>
<comment type="caution">
    <text evidence="6">The sequence shown here is derived from an EMBL/GenBank/DDBJ whole genome shotgun (WGS) entry which is preliminary data.</text>
</comment>
<keyword evidence="7" id="KW-1185">Reference proteome</keyword>
<dbReference type="EMBL" id="JBHLWM010000008">
    <property type="protein sequence ID" value="MFC0242509.1"/>
    <property type="molecule type" value="Genomic_DNA"/>
</dbReference>
<dbReference type="RefSeq" id="WP_378390548.1">
    <property type="nucleotide sequence ID" value="NZ_JBHLWM010000008.1"/>
</dbReference>
<reference evidence="6 7" key="1">
    <citation type="submission" date="2024-09" db="EMBL/GenBank/DDBJ databases">
        <authorList>
            <person name="Sun Q."/>
            <person name="Mori K."/>
        </authorList>
    </citation>
    <scope>NUCLEOTIDE SEQUENCE [LARGE SCALE GENOMIC DNA]</scope>
    <source>
        <strain evidence="6 7">KCTC 23279</strain>
    </source>
</reference>
<organism evidence="6 7">
    <name type="scientific">Rhodopseudomonas telluris</name>
    <dbReference type="NCBI Taxonomy" id="644215"/>
    <lineage>
        <taxon>Bacteria</taxon>
        <taxon>Pseudomonadati</taxon>
        <taxon>Pseudomonadota</taxon>
        <taxon>Alphaproteobacteria</taxon>
        <taxon>Hyphomicrobiales</taxon>
        <taxon>Nitrobacteraceae</taxon>
        <taxon>Rhodopseudomonas</taxon>
    </lineage>
</organism>
<evidence type="ECO:0000256" key="2">
    <source>
        <dbReference type="ARBA" id="ARBA00022630"/>
    </source>
</evidence>
<dbReference type="InterPro" id="IPR012831">
    <property type="entry name" value="CobZ"/>
</dbReference>
<evidence type="ECO:0000313" key="7">
    <source>
        <dbReference type="Proteomes" id="UP001589775"/>
    </source>
</evidence>
<gene>
    <name evidence="6" type="primary">tcuA</name>
    <name evidence="6" type="ORF">ACFFJ6_18600</name>
</gene>
<keyword evidence="2" id="KW-0285">Flavoprotein</keyword>
<sequence length="433" mass="45074">MVGGGIAGLCAALAARRTGVSVRLLDNAPVAMRGGNARHARNFRVVHGEPTPYVPDSYHASEFLAELGSVTGGTADQTLAERMVSGSETLVPWLIENGVAMQPPSLGVVPYSRRTVFPLGGGKAMINALYRQAAALDIAISSNSEVRALRDVADGGWIVEMAGSAPGESVIEARAVIVCAGGPGADAAWLRAHYGKSADGLMLRGTPYADGRMLDHLIGLGGCAVGEPTVCHMVAVDARGPRFDGGIVTRITAIPCGMVVDRFGARIDAIGAGQEPTHYARWGPRIAACDDQMAYLILDADGLQRAAPQAFAPIEAETIAALAAALDFEPAKLAAAVASFNATQPTGARPLIRAPFAAYPMRAGITFVHHGVAVDERLRVRWADGRANATLYAAGMIMAANVLRRGYLAGLGITLSAVFGRLAGEEAAHHVAR</sequence>
<accession>A0ABV6EW97</accession>
<evidence type="ECO:0000313" key="6">
    <source>
        <dbReference type="EMBL" id="MFC0242509.1"/>
    </source>
</evidence>